<dbReference type="EMBL" id="QREV01000008">
    <property type="protein sequence ID" value="RDU50146.1"/>
    <property type="molecule type" value="Genomic_DNA"/>
</dbReference>
<evidence type="ECO:0000313" key="2">
    <source>
        <dbReference type="EMBL" id="RDU50146.1"/>
    </source>
</evidence>
<comment type="caution">
    <text evidence="2">The sequence shown here is derived from an EMBL/GenBank/DDBJ whole genome shotgun (WGS) entry which is preliminary data.</text>
</comment>
<evidence type="ECO:0000313" key="3">
    <source>
        <dbReference type="Proteomes" id="UP000256321"/>
    </source>
</evidence>
<feature type="compositionally biased region" description="Basic and acidic residues" evidence="1">
    <location>
        <begin position="81"/>
        <end position="96"/>
    </location>
</feature>
<organism evidence="2 3">
    <name type="scientific">Parabacteroides acidifaciens</name>
    <dbReference type="NCBI Taxonomy" id="2290935"/>
    <lineage>
        <taxon>Bacteria</taxon>
        <taxon>Pseudomonadati</taxon>
        <taxon>Bacteroidota</taxon>
        <taxon>Bacteroidia</taxon>
        <taxon>Bacteroidales</taxon>
        <taxon>Tannerellaceae</taxon>
        <taxon>Parabacteroides</taxon>
    </lineage>
</organism>
<name>A0A3D8HGR6_9BACT</name>
<dbReference type="AlphaFoldDB" id="A0A3D8HGR6"/>
<dbReference type="Proteomes" id="UP000256321">
    <property type="component" value="Unassembled WGS sequence"/>
</dbReference>
<feature type="region of interest" description="Disordered" evidence="1">
    <location>
        <begin position="76"/>
        <end position="96"/>
    </location>
</feature>
<sequence length="96" mass="10745">MKTVTIPMKTVARAMKTVVVATSSRNFPCIFETQSAFVLLQAILRELSFITLSVFMPSGNQKECFSERAAHLTPPIVRQEGINHEKSQTKIDQDFG</sequence>
<gene>
    <name evidence="2" type="ORF">DWU89_05135</name>
</gene>
<protein>
    <submittedName>
        <fullName evidence="2">Uncharacterized protein</fullName>
    </submittedName>
</protein>
<proteinExistence type="predicted"/>
<evidence type="ECO:0000256" key="1">
    <source>
        <dbReference type="SAM" id="MobiDB-lite"/>
    </source>
</evidence>
<reference evidence="2 3" key="1">
    <citation type="submission" date="2018-07" db="EMBL/GenBank/DDBJ databases">
        <title>Parabacteroides acidifaciens nov. sp., isolated from human feces.</title>
        <authorList>
            <person name="Wang Y.J."/>
        </authorList>
    </citation>
    <scope>NUCLEOTIDE SEQUENCE [LARGE SCALE GENOMIC DNA]</scope>
    <source>
        <strain evidence="2 3">426-9</strain>
    </source>
</reference>
<accession>A0A3D8HGR6</accession>